<gene>
    <name evidence="1" type="ORF">H9787_05535</name>
</gene>
<protein>
    <submittedName>
        <fullName evidence="1">Pyocin knob domain-containing protein</fullName>
    </submittedName>
</protein>
<dbReference type="Proteomes" id="UP000823824">
    <property type="component" value="Unassembled WGS sequence"/>
</dbReference>
<proteinExistence type="predicted"/>
<dbReference type="EMBL" id="DWZJ01000044">
    <property type="protein sequence ID" value="HJB13155.1"/>
    <property type="molecule type" value="Genomic_DNA"/>
</dbReference>
<reference evidence="1" key="1">
    <citation type="journal article" date="2021" name="PeerJ">
        <title>Extensive microbial diversity within the chicken gut microbiome revealed by metagenomics and culture.</title>
        <authorList>
            <person name="Gilroy R."/>
            <person name="Ravi A."/>
            <person name="Getino M."/>
            <person name="Pursley I."/>
            <person name="Horton D.L."/>
            <person name="Alikhan N.F."/>
            <person name="Baker D."/>
            <person name="Gharbi K."/>
            <person name="Hall N."/>
            <person name="Watson M."/>
            <person name="Adriaenssens E.M."/>
            <person name="Foster-Nyarko E."/>
            <person name="Jarju S."/>
            <person name="Secka A."/>
            <person name="Antonio M."/>
            <person name="Oren A."/>
            <person name="Chaudhuri R.R."/>
            <person name="La Ragione R."/>
            <person name="Hildebrand F."/>
            <person name="Pallen M.J."/>
        </authorList>
    </citation>
    <scope>NUCLEOTIDE SEQUENCE</scope>
    <source>
        <strain evidence="1">ChiBcec18-1249</strain>
    </source>
</reference>
<evidence type="ECO:0000313" key="2">
    <source>
        <dbReference type="Proteomes" id="UP000823824"/>
    </source>
</evidence>
<comment type="caution">
    <text evidence="1">The sequence shown here is derived from an EMBL/GenBank/DDBJ whole genome shotgun (WGS) entry which is preliminary data.</text>
</comment>
<organism evidence="1 2">
    <name type="scientific">Candidatus Oscillibacter excrementigallinarum</name>
    <dbReference type="NCBI Taxonomy" id="2838716"/>
    <lineage>
        <taxon>Bacteria</taxon>
        <taxon>Bacillati</taxon>
        <taxon>Bacillota</taxon>
        <taxon>Clostridia</taxon>
        <taxon>Eubacteriales</taxon>
        <taxon>Oscillospiraceae</taxon>
        <taxon>Oscillibacter</taxon>
    </lineage>
</organism>
<dbReference type="CDD" id="cd19958">
    <property type="entry name" value="pyocin_knob"/>
    <property type="match status" value="1"/>
</dbReference>
<accession>A0A9D2LIH7</accession>
<dbReference type="AlphaFoldDB" id="A0A9D2LIH7"/>
<reference evidence="1" key="2">
    <citation type="submission" date="2021-04" db="EMBL/GenBank/DDBJ databases">
        <authorList>
            <person name="Gilroy R."/>
        </authorList>
    </citation>
    <scope>NUCLEOTIDE SEQUENCE</scope>
    <source>
        <strain evidence="1">ChiBcec18-1249</strain>
    </source>
</reference>
<sequence length="193" mass="20972">MNNKAPAGYGLGANGSAIPGNDLNNAILGGFYVFSSSVQNIPRFQSGKVLVMPYSNLQYYTQIAFSALTSEIAFRFCNNGVWGPWEYLNPLLSPGVEYRTAERYNGKPVYAQLVNAGVFPENGPKAVSHGISDIDKIVSANGNLDTVSSLPYVYGSARQDFMVTTTEIYLTSISPAYTSVNAYITIKYTKTTD</sequence>
<evidence type="ECO:0000313" key="1">
    <source>
        <dbReference type="EMBL" id="HJB13155.1"/>
    </source>
</evidence>
<name>A0A9D2LIH7_9FIRM</name>